<sequence>MTAGTAASPPSPPAAGNPPSPLLRGAVWLALLAAAAGCVAGVVGNGQMGLEALMAVALGLLILAPIFVRLIRGEFDLFEPMVMVSAVYFLYFSAAPLIRFAMDDMVFVGRNFQDDYAEGLLTMFPCVLALWAGYSLPVGPSARRGPGPAWSPARARTLAWACAGCALLCMVLWARVAGRSVGIFFLPGLIGSASADSEGGTDVAYFFLAIEWFIPVLLILMAMGGLRGRGRQLGMLLFITIIYISIGFRYRIVVMWLAVGMLAYLRTGRRPSVLRMLPLGVAGLAFIGWLGQARLFFRSAGTIGKLGFDFRGTLLSAITDTRIFETFMAVQDVVPQFVDHAGIQPFVYPLVLPIPRFLWPGKPYPNWLLEIGGSIGTKEGLTLGAAVPHFGEYYMAFGWPGMLIGTFLFGMGVKVLWRWFKAAPDDPWRQVIFALHNAFLFQVIIRGYLAQIVQEWAFYMVPVLVIMWLSRRAARGGKDVAVA</sequence>
<feature type="transmembrane region" description="Helical" evidence="1">
    <location>
        <begin position="157"/>
        <end position="174"/>
    </location>
</feature>
<feature type="transmembrane region" description="Helical" evidence="1">
    <location>
        <begin position="203"/>
        <end position="223"/>
    </location>
</feature>
<feature type="transmembrane region" description="Helical" evidence="1">
    <location>
        <begin position="52"/>
        <end position="71"/>
    </location>
</feature>
<dbReference type="RefSeq" id="WP_170030827.1">
    <property type="nucleotide sequence ID" value="NZ_JABDTL010000001.1"/>
</dbReference>
<feature type="transmembrane region" description="Helical" evidence="1">
    <location>
        <begin position="119"/>
        <end position="137"/>
    </location>
</feature>
<keyword evidence="3" id="KW-1185">Reference proteome</keyword>
<feature type="transmembrane region" description="Helical" evidence="1">
    <location>
        <begin position="235"/>
        <end position="264"/>
    </location>
</feature>
<feature type="transmembrane region" description="Helical" evidence="1">
    <location>
        <begin position="397"/>
        <end position="419"/>
    </location>
</feature>
<dbReference type="AlphaFoldDB" id="A0A841GMR7"/>
<accession>A0A841GMR7</accession>
<organism evidence="2 3">
    <name type="scientific">Longimicrobium terrae</name>
    <dbReference type="NCBI Taxonomy" id="1639882"/>
    <lineage>
        <taxon>Bacteria</taxon>
        <taxon>Pseudomonadati</taxon>
        <taxon>Gemmatimonadota</taxon>
        <taxon>Longimicrobiia</taxon>
        <taxon>Longimicrobiales</taxon>
        <taxon>Longimicrobiaceae</taxon>
        <taxon>Longimicrobium</taxon>
    </lineage>
</organism>
<feature type="transmembrane region" description="Helical" evidence="1">
    <location>
        <begin position="77"/>
        <end position="98"/>
    </location>
</feature>
<keyword evidence="1" id="KW-0812">Transmembrane</keyword>
<keyword evidence="1" id="KW-0472">Membrane</keyword>
<keyword evidence="1" id="KW-1133">Transmembrane helix</keyword>
<gene>
    <name evidence="2" type="ORF">HNQ61_000213</name>
</gene>
<feature type="transmembrane region" description="Helical" evidence="1">
    <location>
        <begin position="456"/>
        <end position="474"/>
    </location>
</feature>
<evidence type="ECO:0000313" key="2">
    <source>
        <dbReference type="EMBL" id="MBB6068602.1"/>
    </source>
</evidence>
<feature type="transmembrane region" description="Helical" evidence="1">
    <location>
        <begin position="276"/>
        <end position="297"/>
    </location>
</feature>
<evidence type="ECO:0000313" key="3">
    <source>
        <dbReference type="Proteomes" id="UP000582837"/>
    </source>
</evidence>
<evidence type="ECO:0008006" key="4">
    <source>
        <dbReference type="Google" id="ProtNLM"/>
    </source>
</evidence>
<protein>
    <recommendedName>
        <fullName evidence="4">Oligosaccharide repeat unit polymerase</fullName>
    </recommendedName>
</protein>
<feature type="transmembrane region" description="Helical" evidence="1">
    <location>
        <begin position="26"/>
        <end position="45"/>
    </location>
</feature>
<reference evidence="2 3" key="1">
    <citation type="submission" date="2020-08" db="EMBL/GenBank/DDBJ databases">
        <title>Genomic Encyclopedia of Type Strains, Phase IV (KMG-IV): sequencing the most valuable type-strain genomes for metagenomic binning, comparative biology and taxonomic classification.</title>
        <authorList>
            <person name="Goeker M."/>
        </authorList>
    </citation>
    <scope>NUCLEOTIDE SEQUENCE [LARGE SCALE GENOMIC DNA]</scope>
    <source>
        <strain evidence="2 3">DSM 29007</strain>
    </source>
</reference>
<dbReference type="Proteomes" id="UP000582837">
    <property type="component" value="Unassembled WGS sequence"/>
</dbReference>
<evidence type="ECO:0000256" key="1">
    <source>
        <dbReference type="SAM" id="Phobius"/>
    </source>
</evidence>
<proteinExistence type="predicted"/>
<comment type="caution">
    <text evidence="2">The sequence shown here is derived from an EMBL/GenBank/DDBJ whole genome shotgun (WGS) entry which is preliminary data.</text>
</comment>
<dbReference type="EMBL" id="JACHIA010000001">
    <property type="protein sequence ID" value="MBB6068602.1"/>
    <property type="molecule type" value="Genomic_DNA"/>
</dbReference>
<name>A0A841GMR7_9BACT</name>